<reference evidence="3" key="1">
    <citation type="submission" date="2021-01" db="EMBL/GenBank/DDBJ databases">
        <title>Whole genome shotgun sequence of Actinocatenispora rupis NBRC 107355.</title>
        <authorList>
            <person name="Komaki H."/>
            <person name="Tamura T."/>
        </authorList>
    </citation>
    <scope>NUCLEOTIDE SEQUENCE</scope>
    <source>
        <strain evidence="3">NBRC 107355</strain>
    </source>
</reference>
<evidence type="ECO:0000313" key="4">
    <source>
        <dbReference type="Proteomes" id="UP000612808"/>
    </source>
</evidence>
<gene>
    <name evidence="3" type="ORF">Aru02nite_34840</name>
</gene>
<sequence>MAAPRGLSVDDIETLRTAVGSGRRPKVVFTAAAGQIAGQTGQVTEVGDPSTSDEYISVRFGRDKLEFAPSDLQLPGKTTGRRTKPAEKPAADKPAAAKPTPAAPAPTPASSPAPAAVVPAASPAPATTSARTTPARRGKTKGPAELSVTLSWQEGDWSVQAHRGAKVLAKPTPVRAADALRMVGMLDTPAVTDAVTEIVSAARSAAADRAEQLRQELAEVEARLAELPDID</sequence>
<evidence type="ECO:0008006" key="5">
    <source>
        <dbReference type="Google" id="ProtNLM"/>
    </source>
</evidence>
<keyword evidence="4" id="KW-1185">Reference proteome</keyword>
<accession>A0A8J3J5R0</accession>
<evidence type="ECO:0000313" key="3">
    <source>
        <dbReference type="EMBL" id="GID12595.1"/>
    </source>
</evidence>
<evidence type="ECO:0000256" key="1">
    <source>
        <dbReference type="SAM" id="Coils"/>
    </source>
</evidence>
<organism evidence="3 4">
    <name type="scientific">Actinocatenispora rupis</name>
    <dbReference type="NCBI Taxonomy" id="519421"/>
    <lineage>
        <taxon>Bacteria</taxon>
        <taxon>Bacillati</taxon>
        <taxon>Actinomycetota</taxon>
        <taxon>Actinomycetes</taxon>
        <taxon>Micromonosporales</taxon>
        <taxon>Micromonosporaceae</taxon>
        <taxon>Actinocatenispora</taxon>
    </lineage>
</organism>
<feature type="compositionally biased region" description="Pro residues" evidence="2">
    <location>
        <begin position="101"/>
        <end position="111"/>
    </location>
</feature>
<dbReference type="AlphaFoldDB" id="A0A8J3J5R0"/>
<dbReference type="EMBL" id="BOMB01000019">
    <property type="protein sequence ID" value="GID12595.1"/>
    <property type="molecule type" value="Genomic_DNA"/>
</dbReference>
<dbReference type="Proteomes" id="UP000612808">
    <property type="component" value="Unassembled WGS sequence"/>
</dbReference>
<feature type="region of interest" description="Disordered" evidence="2">
    <location>
        <begin position="66"/>
        <end position="144"/>
    </location>
</feature>
<feature type="compositionally biased region" description="Low complexity" evidence="2">
    <location>
        <begin position="112"/>
        <end position="133"/>
    </location>
</feature>
<evidence type="ECO:0000256" key="2">
    <source>
        <dbReference type="SAM" id="MobiDB-lite"/>
    </source>
</evidence>
<comment type="caution">
    <text evidence="3">The sequence shown here is derived from an EMBL/GenBank/DDBJ whole genome shotgun (WGS) entry which is preliminary data.</text>
</comment>
<protein>
    <recommendedName>
        <fullName evidence="5">Translation initiation factor</fullName>
    </recommendedName>
</protein>
<keyword evidence="1" id="KW-0175">Coiled coil</keyword>
<dbReference type="RefSeq" id="WP_203658657.1">
    <property type="nucleotide sequence ID" value="NZ_BAAAZM010000013.1"/>
</dbReference>
<feature type="coiled-coil region" evidence="1">
    <location>
        <begin position="203"/>
        <end position="230"/>
    </location>
</feature>
<proteinExistence type="predicted"/>
<name>A0A8J3J5R0_9ACTN</name>